<dbReference type="SUPFAM" id="SSF46785">
    <property type="entry name" value="Winged helix' DNA-binding domain"/>
    <property type="match status" value="1"/>
</dbReference>
<proteinExistence type="inferred from homology"/>
<organism evidence="6 7">
    <name type="scientific">Psychromonas marina</name>
    <dbReference type="NCBI Taxonomy" id="88364"/>
    <lineage>
        <taxon>Bacteria</taxon>
        <taxon>Pseudomonadati</taxon>
        <taxon>Pseudomonadota</taxon>
        <taxon>Gammaproteobacteria</taxon>
        <taxon>Alteromonadales</taxon>
        <taxon>Psychromonadaceae</taxon>
        <taxon>Psychromonas</taxon>
    </lineage>
</organism>
<keyword evidence="3" id="KW-0238">DNA-binding</keyword>
<evidence type="ECO:0000313" key="7">
    <source>
        <dbReference type="Proteomes" id="UP001157353"/>
    </source>
</evidence>
<dbReference type="InterPro" id="IPR005119">
    <property type="entry name" value="LysR_subst-bd"/>
</dbReference>
<dbReference type="Pfam" id="PF03466">
    <property type="entry name" value="LysR_substrate"/>
    <property type="match status" value="1"/>
</dbReference>
<feature type="domain" description="HTH lysR-type" evidence="5">
    <location>
        <begin position="1"/>
        <end position="58"/>
    </location>
</feature>
<dbReference type="InterPro" id="IPR036390">
    <property type="entry name" value="WH_DNA-bd_sf"/>
</dbReference>
<comment type="caution">
    <text evidence="6">The sequence shown here is derived from an EMBL/GenBank/DDBJ whole genome shotgun (WGS) entry which is preliminary data.</text>
</comment>
<evidence type="ECO:0000256" key="2">
    <source>
        <dbReference type="ARBA" id="ARBA00023015"/>
    </source>
</evidence>
<dbReference type="PRINTS" id="PR00039">
    <property type="entry name" value="HTHLYSR"/>
</dbReference>
<dbReference type="PROSITE" id="PS50931">
    <property type="entry name" value="HTH_LYSR"/>
    <property type="match status" value="1"/>
</dbReference>
<gene>
    <name evidence="6" type="primary">hdtR</name>
    <name evidence="6" type="ORF">GCM10007916_13660</name>
</gene>
<keyword evidence="2" id="KW-0805">Transcription regulation</keyword>
<dbReference type="InterPro" id="IPR036388">
    <property type="entry name" value="WH-like_DNA-bd_sf"/>
</dbReference>
<keyword evidence="7" id="KW-1185">Reference proteome</keyword>
<reference evidence="7" key="1">
    <citation type="journal article" date="2019" name="Int. J. Syst. Evol. Microbiol.">
        <title>The Global Catalogue of Microorganisms (GCM) 10K type strain sequencing project: providing services to taxonomists for standard genome sequencing and annotation.</title>
        <authorList>
            <consortium name="The Broad Institute Genomics Platform"/>
            <consortium name="The Broad Institute Genome Sequencing Center for Infectious Disease"/>
            <person name="Wu L."/>
            <person name="Ma J."/>
        </authorList>
    </citation>
    <scope>NUCLEOTIDE SEQUENCE [LARGE SCALE GENOMIC DNA]</scope>
    <source>
        <strain evidence="7">NBRC 103166</strain>
    </source>
</reference>
<dbReference type="Gene3D" id="3.40.190.290">
    <property type="match status" value="1"/>
</dbReference>
<keyword evidence="4" id="KW-0804">Transcription</keyword>
<dbReference type="EMBL" id="BSPQ01000002">
    <property type="protein sequence ID" value="GLS90299.1"/>
    <property type="molecule type" value="Genomic_DNA"/>
</dbReference>
<dbReference type="PANTHER" id="PTHR30126:SF21">
    <property type="entry name" value="TRANSCRIPTIONAL REGULATOR-RELATED"/>
    <property type="match status" value="1"/>
</dbReference>
<evidence type="ECO:0000256" key="1">
    <source>
        <dbReference type="ARBA" id="ARBA00009437"/>
    </source>
</evidence>
<evidence type="ECO:0000256" key="3">
    <source>
        <dbReference type="ARBA" id="ARBA00023125"/>
    </source>
</evidence>
<name>A0ABQ6DYR3_9GAMM</name>
<evidence type="ECO:0000313" key="6">
    <source>
        <dbReference type="EMBL" id="GLS90299.1"/>
    </source>
</evidence>
<dbReference type="InterPro" id="IPR000847">
    <property type="entry name" value="LysR_HTH_N"/>
</dbReference>
<dbReference type="RefSeq" id="WP_284203415.1">
    <property type="nucleotide sequence ID" value="NZ_BSPQ01000002.1"/>
</dbReference>
<dbReference type="SUPFAM" id="SSF53850">
    <property type="entry name" value="Periplasmic binding protein-like II"/>
    <property type="match status" value="1"/>
</dbReference>
<comment type="similarity">
    <text evidence="1">Belongs to the LysR transcriptional regulatory family.</text>
</comment>
<accession>A0ABQ6DYR3</accession>
<dbReference type="PANTHER" id="PTHR30126">
    <property type="entry name" value="HTH-TYPE TRANSCRIPTIONAL REGULATOR"/>
    <property type="match status" value="1"/>
</dbReference>
<evidence type="ECO:0000256" key="4">
    <source>
        <dbReference type="ARBA" id="ARBA00023163"/>
    </source>
</evidence>
<protein>
    <submittedName>
        <fullName evidence="6">LysR family transcriptional regulator</fullName>
    </submittedName>
</protein>
<dbReference type="Pfam" id="PF00126">
    <property type="entry name" value="HTH_1"/>
    <property type="match status" value="1"/>
</dbReference>
<dbReference type="Proteomes" id="UP001157353">
    <property type="component" value="Unassembled WGS sequence"/>
</dbReference>
<evidence type="ECO:0000259" key="5">
    <source>
        <dbReference type="PROSITE" id="PS50931"/>
    </source>
</evidence>
<dbReference type="Gene3D" id="1.10.10.10">
    <property type="entry name" value="Winged helix-like DNA-binding domain superfamily/Winged helix DNA-binding domain"/>
    <property type="match status" value="1"/>
</dbReference>
<sequence>MKIELLNTFLEVSRTLHFRIASENLFITQSAVSARIKLLEDDLGVMLFDRSKKHLKLTPEGHRLIKHANEMIFMWQKTKQDVGIAAQHSMQLVVGAMGSIWDIILQNWLQKIHLNNDDISLLTNTYSPLELRKSLLNRVIDIAFLFEPTFVEGLVSEKVATVPLHLVTTDPDYASKLSLLNDFVMVDYGEAITVQYLRAFQDAPEARHNMSQPGLALNFILEVGGAAYLPRQITFEYLRNKQLFLVEDAPVFSREIYANYLIKSQKVDTIEEVLNLFPYVVI</sequence>